<reference evidence="2 3" key="1">
    <citation type="journal article" date="2015" name="Int. J. Syst. Evol. Microbiol.">
        <title>Hyunsoonleella pacifica sp. nov., isolated from seawater of South Pacific Gyre.</title>
        <authorList>
            <person name="Gao X."/>
            <person name="Zhang Z."/>
            <person name="Dai X."/>
            <person name="Zhang X.H."/>
        </authorList>
    </citation>
    <scope>NUCLEOTIDE SEQUENCE [LARGE SCALE GENOMIC DNA]</scope>
    <source>
        <strain evidence="2 3">SW033</strain>
    </source>
</reference>
<sequence>MIKSLIVSLIVLVSLNSYSQDCNFYKLDGTVISKCDNVSINSIVEKFFNDVRMIQVFSGKDNKNCKDYDIIFQKYTETPLFLLGEFPKNKKKLKKCIESYNVLEAYYDSSFKFDLNQMIKSKRNKEYVKSVFGNPNRTTVDKNFDSEIIIYNYNKYYGTVKFDLIFINNVLTRYIFSN</sequence>
<evidence type="ECO:0000256" key="1">
    <source>
        <dbReference type="SAM" id="SignalP"/>
    </source>
</evidence>
<gene>
    <name evidence="2" type="ORF">EYD46_06970</name>
</gene>
<feature type="signal peptide" evidence="1">
    <location>
        <begin position="1"/>
        <end position="19"/>
    </location>
</feature>
<organism evidence="2 3">
    <name type="scientific">Hyunsoonleella pacifica</name>
    <dbReference type="NCBI Taxonomy" id="1080224"/>
    <lineage>
        <taxon>Bacteria</taxon>
        <taxon>Pseudomonadati</taxon>
        <taxon>Bacteroidota</taxon>
        <taxon>Flavobacteriia</taxon>
        <taxon>Flavobacteriales</taxon>
        <taxon>Flavobacteriaceae</taxon>
    </lineage>
</organism>
<keyword evidence="1" id="KW-0732">Signal</keyword>
<accession>A0A4Q9FND2</accession>
<dbReference type="OrthoDB" id="9845159at2"/>
<keyword evidence="3" id="KW-1185">Reference proteome</keyword>
<name>A0A4Q9FND2_9FLAO</name>
<feature type="chain" id="PRO_5020836091" evidence="1">
    <location>
        <begin position="20"/>
        <end position="178"/>
    </location>
</feature>
<evidence type="ECO:0000313" key="2">
    <source>
        <dbReference type="EMBL" id="TBN16380.1"/>
    </source>
</evidence>
<dbReference type="RefSeq" id="WP_130936363.1">
    <property type="nucleotide sequence ID" value="NZ_BMEE01000002.1"/>
</dbReference>
<protein>
    <submittedName>
        <fullName evidence="2">Uncharacterized protein</fullName>
    </submittedName>
</protein>
<dbReference type="Proteomes" id="UP000292372">
    <property type="component" value="Unassembled WGS sequence"/>
</dbReference>
<comment type="caution">
    <text evidence="2">The sequence shown here is derived from an EMBL/GenBank/DDBJ whole genome shotgun (WGS) entry which is preliminary data.</text>
</comment>
<evidence type="ECO:0000313" key="3">
    <source>
        <dbReference type="Proteomes" id="UP000292372"/>
    </source>
</evidence>
<dbReference type="EMBL" id="SIRS01000003">
    <property type="protein sequence ID" value="TBN16380.1"/>
    <property type="molecule type" value="Genomic_DNA"/>
</dbReference>
<proteinExistence type="predicted"/>
<dbReference type="AlphaFoldDB" id="A0A4Q9FND2"/>